<dbReference type="SMART" id="SM00463">
    <property type="entry name" value="SMR"/>
    <property type="match status" value="1"/>
</dbReference>
<dbReference type="EC" id="3.1.-.-" evidence="3"/>
<proteinExistence type="predicted"/>
<evidence type="ECO:0000313" key="4">
    <source>
        <dbReference type="Proteomes" id="UP000254603"/>
    </source>
</evidence>
<protein>
    <submittedName>
        <fullName evidence="3">Probable DNA endonuclease SmrA</fullName>
        <ecNumber evidence="3">3.1.-.-</ecNumber>
    </submittedName>
</protein>
<feature type="domain" description="Smr" evidence="2">
    <location>
        <begin position="173"/>
        <end position="254"/>
    </location>
</feature>
<feature type="compositionally biased region" description="Low complexity" evidence="1">
    <location>
        <begin position="29"/>
        <end position="44"/>
    </location>
</feature>
<keyword evidence="3" id="KW-0255">Endonuclease</keyword>
<keyword evidence="3" id="KW-0540">Nuclease</keyword>
<reference evidence="3 4" key="1">
    <citation type="submission" date="2018-06" db="EMBL/GenBank/DDBJ databases">
        <authorList>
            <consortium name="Pathogen Informatics"/>
            <person name="Doyle S."/>
        </authorList>
    </citation>
    <scope>NUCLEOTIDE SEQUENCE [LARGE SCALE GENOMIC DNA]</scope>
    <source>
        <strain evidence="3 4">NCTC11997</strain>
    </source>
</reference>
<dbReference type="PANTHER" id="PTHR35562:SF2">
    <property type="entry name" value="DNA ENDONUCLEASE SMRA-RELATED"/>
    <property type="match status" value="1"/>
</dbReference>
<dbReference type="GO" id="GO:0004519">
    <property type="term" value="F:endonuclease activity"/>
    <property type="evidence" value="ECO:0007669"/>
    <property type="project" value="UniProtKB-KW"/>
</dbReference>
<dbReference type="AlphaFoldDB" id="A0A378XEG5"/>
<sequence length="256" mass="28301">MLNVGWIQKVKSNLKGSLQDLKKLSKQFSKEQASQQKAKQTAAKQRQRIQSAVTDEDRKIFLASIRGTKRLASANRIESSAAPLNSREAEFFKQKRAQAEGRDILASERRRSHADTTAGRTLPAHAQASTRIEAAHASKLGQHLDDGAFLRNPDAADIIKKLRRGQWPVEASLDLHGANLDEAAERFDRFIHTCIEHGVRCVCIIHGQGFGSKDNKPVLRDAVRSWLRDFAAVTAYITAPENIGGAGAVIVLLQHK</sequence>
<organism evidence="3 4">
    <name type="scientific">Oligella ureolytica</name>
    <dbReference type="NCBI Taxonomy" id="90244"/>
    <lineage>
        <taxon>Bacteria</taxon>
        <taxon>Pseudomonadati</taxon>
        <taxon>Pseudomonadota</taxon>
        <taxon>Betaproteobacteria</taxon>
        <taxon>Burkholderiales</taxon>
        <taxon>Alcaligenaceae</taxon>
        <taxon>Oligella</taxon>
    </lineage>
</organism>
<dbReference type="GO" id="GO:0016787">
    <property type="term" value="F:hydrolase activity"/>
    <property type="evidence" value="ECO:0007669"/>
    <property type="project" value="UniProtKB-KW"/>
</dbReference>
<dbReference type="SUPFAM" id="SSF160443">
    <property type="entry name" value="SMR domain-like"/>
    <property type="match status" value="1"/>
</dbReference>
<dbReference type="PROSITE" id="PS50828">
    <property type="entry name" value="SMR"/>
    <property type="match status" value="1"/>
</dbReference>
<evidence type="ECO:0000259" key="2">
    <source>
        <dbReference type="PROSITE" id="PS50828"/>
    </source>
</evidence>
<name>A0A378XEG5_9BURK</name>
<keyword evidence="3" id="KW-0378">Hydrolase</keyword>
<gene>
    <name evidence="3" type="primary">smrA</name>
    <name evidence="3" type="ORF">NCTC11997_00829</name>
</gene>
<feature type="region of interest" description="Disordered" evidence="1">
    <location>
        <begin position="102"/>
        <end position="127"/>
    </location>
</feature>
<dbReference type="Pfam" id="PF01713">
    <property type="entry name" value="Smr"/>
    <property type="match status" value="1"/>
</dbReference>
<evidence type="ECO:0000256" key="1">
    <source>
        <dbReference type="SAM" id="MobiDB-lite"/>
    </source>
</evidence>
<accession>A0A378XEG5</accession>
<dbReference type="Gene3D" id="3.30.1370.110">
    <property type="match status" value="1"/>
</dbReference>
<evidence type="ECO:0000313" key="3">
    <source>
        <dbReference type="EMBL" id="SUA52563.1"/>
    </source>
</evidence>
<dbReference type="PANTHER" id="PTHR35562">
    <property type="entry name" value="DNA ENDONUCLEASE SMRA-RELATED"/>
    <property type="match status" value="1"/>
</dbReference>
<feature type="region of interest" description="Disordered" evidence="1">
    <location>
        <begin position="29"/>
        <end position="50"/>
    </location>
</feature>
<dbReference type="Proteomes" id="UP000254603">
    <property type="component" value="Unassembled WGS sequence"/>
</dbReference>
<dbReference type="STRING" id="1122619.GCA_000373745_00115"/>
<dbReference type="EMBL" id="UGSB01000001">
    <property type="protein sequence ID" value="SUA52563.1"/>
    <property type="molecule type" value="Genomic_DNA"/>
</dbReference>
<dbReference type="InterPro" id="IPR002625">
    <property type="entry name" value="Smr_dom"/>
</dbReference>
<dbReference type="InterPro" id="IPR036063">
    <property type="entry name" value="Smr_dom_sf"/>
</dbReference>